<feature type="coiled-coil region" evidence="1">
    <location>
        <begin position="23"/>
        <end position="50"/>
    </location>
</feature>
<dbReference type="AlphaFoldDB" id="A0A126V0W4"/>
<name>A0A126V0W4_9RHOB</name>
<evidence type="ECO:0000256" key="1">
    <source>
        <dbReference type="SAM" id="Coils"/>
    </source>
</evidence>
<sequence length="80" mass="9297">MHQLGLVTLTFDPPLIERMNEVRARIQAEADIHAEALREQKEEQERWQREEHSFLLRNRASREAKRQGSANGAACRGVFL</sequence>
<evidence type="ECO:0000313" key="2">
    <source>
        <dbReference type="EMBL" id="AML51953.1"/>
    </source>
</evidence>
<proteinExistence type="predicted"/>
<reference evidence="2 3" key="1">
    <citation type="submission" date="2016-02" db="EMBL/GenBank/DDBJ databases">
        <title>Complete genome sequence of Halocynthiibacter arcticus PAMC 20958t from arctic marine sediment.</title>
        <authorList>
            <person name="Lee Y.M."/>
            <person name="Baek K."/>
            <person name="Lee H.K."/>
            <person name="Shin S.C."/>
        </authorList>
    </citation>
    <scope>NUCLEOTIDE SEQUENCE [LARGE SCALE GENOMIC DNA]</scope>
    <source>
        <strain evidence="2">PAMC 20958</strain>
    </source>
</reference>
<dbReference type="OrthoDB" id="8442627at2"/>
<dbReference type="KEGG" id="hat:RC74_12350"/>
<keyword evidence="1" id="KW-0175">Coiled coil</keyword>
<evidence type="ECO:0000313" key="3">
    <source>
        <dbReference type="Proteomes" id="UP000070371"/>
    </source>
</evidence>
<dbReference type="EMBL" id="CP014327">
    <property type="protein sequence ID" value="AML51953.1"/>
    <property type="molecule type" value="Genomic_DNA"/>
</dbReference>
<organism evidence="2 3">
    <name type="scientific">Falsihalocynthiibacter arcticus</name>
    <dbReference type="NCBI Taxonomy" id="1579316"/>
    <lineage>
        <taxon>Bacteria</taxon>
        <taxon>Pseudomonadati</taxon>
        <taxon>Pseudomonadota</taxon>
        <taxon>Alphaproteobacteria</taxon>
        <taxon>Rhodobacterales</taxon>
        <taxon>Roseobacteraceae</taxon>
        <taxon>Falsihalocynthiibacter</taxon>
    </lineage>
</organism>
<gene>
    <name evidence="2" type="ORF">RC74_12350</name>
</gene>
<accession>A0A126V0W4</accession>
<protein>
    <submittedName>
        <fullName evidence="2">Uncharacterized protein</fullName>
    </submittedName>
</protein>
<dbReference type="RefSeq" id="WP_062628252.1">
    <property type="nucleotide sequence ID" value="NZ_CP014327.1"/>
</dbReference>
<keyword evidence="3" id="KW-1185">Reference proteome</keyword>
<dbReference type="STRING" id="1579316.RC74_12350"/>
<dbReference type="Proteomes" id="UP000070371">
    <property type="component" value="Chromosome"/>
</dbReference>